<dbReference type="PANTHER" id="PTHR13874:SF9">
    <property type="entry name" value="ENDOTHELIN-2"/>
    <property type="match status" value="1"/>
</dbReference>
<dbReference type="Pfam" id="PF00322">
    <property type="entry name" value="Endothelin"/>
    <property type="match status" value="1"/>
</dbReference>
<keyword evidence="9" id="KW-1185">Reference proteome</keyword>
<dbReference type="InterPro" id="IPR019764">
    <property type="entry name" value="Endothelin_toxin_CS"/>
</dbReference>
<dbReference type="InterPro" id="IPR001928">
    <property type="entry name" value="Endothln-like_toxin"/>
</dbReference>
<gene>
    <name evidence="8" type="primary">EDN2</name>
</gene>
<keyword evidence="3" id="KW-0964">Secreted</keyword>
<proteinExistence type="inferred from homology"/>
<dbReference type="Proteomes" id="UP001501920">
    <property type="component" value="Chromosome 1"/>
</dbReference>
<dbReference type="GO" id="GO:0005615">
    <property type="term" value="C:extracellular space"/>
    <property type="evidence" value="ECO:0007669"/>
    <property type="project" value="TreeGrafter"/>
</dbReference>
<dbReference type="GO" id="GO:0005179">
    <property type="term" value="F:hormone activity"/>
    <property type="evidence" value="ECO:0007669"/>
    <property type="project" value="TreeGrafter"/>
</dbReference>
<dbReference type="PROSITE" id="PS00270">
    <property type="entry name" value="ENDOTHELIN"/>
    <property type="match status" value="2"/>
</dbReference>
<dbReference type="GeneID" id="108412621"/>
<reference evidence="8" key="3">
    <citation type="submission" date="2025-09" db="UniProtKB">
        <authorList>
            <consortium name="Ensembl"/>
        </authorList>
    </citation>
    <scope>IDENTIFICATION</scope>
</reference>
<dbReference type="AlphaFoldDB" id="A0AAR2KMX7"/>
<feature type="domain" description="Endothelin-like toxin" evidence="7">
    <location>
        <begin position="90"/>
        <end position="111"/>
    </location>
</feature>
<evidence type="ECO:0000256" key="4">
    <source>
        <dbReference type="ARBA" id="ARBA00022858"/>
    </source>
</evidence>
<evidence type="ECO:0000256" key="3">
    <source>
        <dbReference type="ARBA" id="ARBA00022525"/>
    </source>
</evidence>
<feature type="domain" description="Endothelin-like toxin" evidence="7">
    <location>
        <begin position="44"/>
        <end position="65"/>
    </location>
</feature>
<dbReference type="InterPro" id="IPR020475">
    <property type="entry name" value="Endothelin"/>
</dbReference>
<reference evidence="8" key="2">
    <citation type="submission" date="2025-08" db="UniProtKB">
        <authorList>
            <consortium name="Ensembl"/>
        </authorList>
    </citation>
    <scope>IDENTIFICATION</scope>
</reference>
<dbReference type="RefSeq" id="XP_017540205.2">
    <property type="nucleotide sequence ID" value="XM_017684716.2"/>
</dbReference>
<dbReference type="GO" id="GO:0019229">
    <property type="term" value="P:regulation of vasoconstriction"/>
    <property type="evidence" value="ECO:0007669"/>
    <property type="project" value="InterPro"/>
</dbReference>
<dbReference type="GeneTree" id="ENSGT00950000183053"/>
<keyword evidence="4" id="KW-0838">Vasoactive</keyword>
<feature type="signal peptide" evidence="6">
    <location>
        <begin position="1"/>
        <end position="24"/>
    </location>
</feature>
<evidence type="ECO:0000259" key="7">
    <source>
        <dbReference type="SMART" id="SM00272"/>
    </source>
</evidence>
<dbReference type="SMART" id="SM00272">
    <property type="entry name" value="END"/>
    <property type="match status" value="2"/>
</dbReference>
<protein>
    <recommendedName>
        <fullName evidence="7">Endothelin-like toxin domain-containing protein</fullName>
    </recommendedName>
</protein>
<reference evidence="8 9" key="1">
    <citation type="submission" date="2020-10" db="EMBL/GenBank/DDBJ databases">
        <title>Pygocentrus nattereri (red-bellied piranha) genome, fPygNat1, primary haplotype.</title>
        <authorList>
            <person name="Myers G."/>
            <person name="Meyer A."/>
            <person name="Karagic N."/>
            <person name="Pippel M."/>
            <person name="Winkler S."/>
            <person name="Tracey A."/>
            <person name="Wood J."/>
            <person name="Formenti G."/>
            <person name="Howe K."/>
            <person name="Fedrigo O."/>
            <person name="Jarvis E.D."/>
        </authorList>
    </citation>
    <scope>NUCLEOTIDE SEQUENCE [LARGE SCALE GENOMIC DNA]</scope>
</reference>
<comment type="subcellular location">
    <subcellularLocation>
        <location evidence="1">Secreted</location>
    </subcellularLocation>
</comment>
<evidence type="ECO:0000313" key="9">
    <source>
        <dbReference type="Proteomes" id="UP001501920"/>
    </source>
</evidence>
<feature type="chain" id="PRO_5043636069" description="Endothelin-like toxin domain-containing protein" evidence="6">
    <location>
        <begin position="25"/>
        <end position="165"/>
    </location>
</feature>
<dbReference type="Ensembl" id="ENSPNAT00000067680.1">
    <property type="protein sequence ID" value="ENSPNAP00000065655.1"/>
    <property type="gene ID" value="ENSPNAG00000000257.2"/>
</dbReference>
<evidence type="ECO:0000256" key="6">
    <source>
        <dbReference type="SAM" id="SignalP"/>
    </source>
</evidence>
<accession>A0AAR2KMX7</accession>
<evidence type="ECO:0000313" key="8">
    <source>
        <dbReference type="Ensembl" id="ENSPNAP00000065655.1"/>
    </source>
</evidence>
<comment type="similarity">
    <text evidence="2">Belongs to the endothelin/sarafotoxin family.</text>
</comment>
<dbReference type="GO" id="GO:0031708">
    <property type="term" value="F:endothelin B receptor binding"/>
    <property type="evidence" value="ECO:0007669"/>
    <property type="project" value="TreeGrafter"/>
</dbReference>
<name>A0AAR2KMX7_PYGNA</name>
<evidence type="ECO:0000256" key="5">
    <source>
        <dbReference type="ARBA" id="ARBA00023322"/>
    </source>
</evidence>
<dbReference type="GO" id="GO:0003100">
    <property type="term" value="P:regulation of systemic arterial blood pressure by endothelin"/>
    <property type="evidence" value="ECO:0007669"/>
    <property type="project" value="TreeGrafter"/>
</dbReference>
<keyword evidence="5" id="KW-0839">Vasoconstrictor</keyword>
<organism evidence="8 9">
    <name type="scientific">Pygocentrus nattereri</name>
    <name type="common">Red-bellied piranha</name>
    <dbReference type="NCBI Taxonomy" id="42514"/>
    <lineage>
        <taxon>Eukaryota</taxon>
        <taxon>Metazoa</taxon>
        <taxon>Chordata</taxon>
        <taxon>Craniata</taxon>
        <taxon>Vertebrata</taxon>
        <taxon>Euteleostomi</taxon>
        <taxon>Actinopterygii</taxon>
        <taxon>Neopterygii</taxon>
        <taxon>Teleostei</taxon>
        <taxon>Ostariophysi</taxon>
        <taxon>Characiformes</taxon>
        <taxon>Characoidei</taxon>
        <taxon>Pygocentrus</taxon>
    </lineage>
</organism>
<evidence type="ECO:0000256" key="2">
    <source>
        <dbReference type="ARBA" id="ARBA00010959"/>
    </source>
</evidence>
<dbReference type="PANTHER" id="PTHR13874">
    <property type="entry name" value="ENDOTHELIN"/>
    <property type="match status" value="1"/>
</dbReference>
<dbReference type="PRINTS" id="PR00365">
    <property type="entry name" value="ENDOTHELIN"/>
</dbReference>
<dbReference type="GO" id="GO:0014826">
    <property type="term" value="P:vein smooth muscle contraction"/>
    <property type="evidence" value="ECO:0007669"/>
    <property type="project" value="TreeGrafter"/>
</dbReference>
<evidence type="ECO:0000256" key="1">
    <source>
        <dbReference type="ARBA" id="ARBA00004613"/>
    </source>
</evidence>
<keyword evidence="6" id="KW-0732">Signal</keyword>
<dbReference type="GO" id="GO:0006874">
    <property type="term" value="P:intracellular calcium ion homeostasis"/>
    <property type="evidence" value="ECO:0007669"/>
    <property type="project" value="TreeGrafter"/>
</dbReference>
<sequence>MALSLHTVLLVSLGVWVLMEEGSGAPISQTSGSSSVAKRVRTKRCSCNNWMDKECIYFCHLDIIWVNTPSKITPYGLGSPLSRRRRSAARCQCANPSDATCSSFCYTSSMDPSLVVVSPLDREVDKAGKDLLTYFRQVAKANLIAAEHSAPPRKKPFQTNKSRIS</sequence>